<reference evidence="2" key="2">
    <citation type="submission" date="2025-09" db="UniProtKB">
        <authorList>
            <consortium name="Ensembl"/>
        </authorList>
    </citation>
    <scope>IDENTIFICATION</scope>
</reference>
<dbReference type="Ensembl" id="ENSNMLT00000004539.1">
    <property type="protein sequence ID" value="ENSNMLP00000003956.1"/>
    <property type="gene ID" value="ENSNMLG00000002919.1"/>
</dbReference>
<dbReference type="InterPro" id="IPR023412">
    <property type="entry name" value="RNaseA_domain"/>
</dbReference>
<dbReference type="SUPFAM" id="SSF54076">
    <property type="entry name" value="RNase A-like"/>
    <property type="match status" value="1"/>
</dbReference>
<protein>
    <recommendedName>
        <fullName evidence="1">Ribonuclease A-domain domain-containing protein</fullName>
    </recommendedName>
</protein>
<dbReference type="Gene3D" id="3.10.130.10">
    <property type="entry name" value="Ribonuclease A-like domain"/>
    <property type="match status" value="1"/>
</dbReference>
<evidence type="ECO:0000259" key="1">
    <source>
        <dbReference type="SMART" id="SM00092"/>
    </source>
</evidence>
<dbReference type="InterPro" id="IPR036816">
    <property type="entry name" value="RNaseA-like_dom_sf"/>
</dbReference>
<name>A0A8C6SHI0_9GOBI</name>
<sequence length="119" mass="13447">TDWIQPILTVRENTERQEDKFDCTEFMKTVNVFTGQLREDNTVIITTSPNDVKNICMDGTRAKPKKPYTSEGTFKVILCGFKIGGAEVDSWKYNTGPAENKHITVKCDNGLPYHFVGVN</sequence>
<keyword evidence="3" id="KW-1185">Reference proteome</keyword>
<reference evidence="2" key="1">
    <citation type="submission" date="2025-08" db="UniProtKB">
        <authorList>
            <consortium name="Ensembl"/>
        </authorList>
    </citation>
    <scope>IDENTIFICATION</scope>
</reference>
<dbReference type="Pfam" id="PF00074">
    <property type="entry name" value="RnaseA"/>
    <property type="match status" value="1"/>
</dbReference>
<dbReference type="SMART" id="SM00092">
    <property type="entry name" value="RNAse_Pc"/>
    <property type="match status" value="1"/>
</dbReference>
<accession>A0A8C6SHI0</accession>
<evidence type="ECO:0000313" key="2">
    <source>
        <dbReference type="Ensembl" id="ENSNMLP00000003956.1"/>
    </source>
</evidence>
<proteinExistence type="predicted"/>
<dbReference type="Proteomes" id="UP000694523">
    <property type="component" value="Unplaced"/>
</dbReference>
<organism evidence="2 3">
    <name type="scientific">Neogobius melanostomus</name>
    <name type="common">round goby</name>
    <dbReference type="NCBI Taxonomy" id="47308"/>
    <lineage>
        <taxon>Eukaryota</taxon>
        <taxon>Metazoa</taxon>
        <taxon>Chordata</taxon>
        <taxon>Craniata</taxon>
        <taxon>Vertebrata</taxon>
        <taxon>Euteleostomi</taxon>
        <taxon>Actinopterygii</taxon>
        <taxon>Neopterygii</taxon>
        <taxon>Teleostei</taxon>
        <taxon>Neoteleostei</taxon>
        <taxon>Acanthomorphata</taxon>
        <taxon>Gobiaria</taxon>
        <taxon>Gobiiformes</taxon>
        <taxon>Gobioidei</taxon>
        <taxon>Gobiidae</taxon>
        <taxon>Benthophilinae</taxon>
        <taxon>Neogobiini</taxon>
        <taxon>Neogobius</taxon>
    </lineage>
</organism>
<evidence type="ECO:0000313" key="3">
    <source>
        <dbReference type="Proteomes" id="UP000694523"/>
    </source>
</evidence>
<feature type="domain" description="Ribonuclease A-domain" evidence="1">
    <location>
        <begin position="10"/>
        <end position="119"/>
    </location>
</feature>
<dbReference type="AlphaFoldDB" id="A0A8C6SHI0"/>